<dbReference type="EMBL" id="AESD01000847">
    <property type="protein sequence ID" value="EHJ09779.1"/>
    <property type="molecule type" value="Genomic_DNA"/>
</dbReference>
<dbReference type="InterPro" id="IPR002716">
    <property type="entry name" value="PIN_dom"/>
</dbReference>
<gene>
    <name evidence="2" type="ORF">CWATWH0003_5452</name>
</gene>
<reference evidence="2 3" key="1">
    <citation type="journal article" date="2011" name="Front. Microbiol.">
        <title>Two Strains of Crocosphaera watsonii with Highly Conserved Genomes are Distinguished by Strain-Specific Features.</title>
        <authorList>
            <person name="Bench S.R."/>
            <person name="Ilikchyan I.N."/>
            <person name="Tripp H.J."/>
            <person name="Zehr J.P."/>
        </authorList>
    </citation>
    <scope>NUCLEOTIDE SEQUENCE [LARGE SCALE GENOMIC DNA]</scope>
    <source>
        <strain evidence="2 3">WH 0003</strain>
    </source>
</reference>
<dbReference type="PATRIC" id="fig|423471.3.peg.5091"/>
<name>G5JDF9_CROWT</name>
<dbReference type="Gene3D" id="3.40.50.1010">
    <property type="entry name" value="5'-nuclease"/>
    <property type="match status" value="1"/>
</dbReference>
<dbReference type="AlphaFoldDB" id="G5JDF9"/>
<evidence type="ECO:0000313" key="2">
    <source>
        <dbReference type="EMBL" id="EHJ09779.1"/>
    </source>
</evidence>
<sequence length="162" mass="19115">MKKKASQEQHYCDSCIFIGFLSQEPDKFQRCKNIIEAAESNYITLYTSTFTMAEVVKIKVNTLSETQQEKIIQSLFSNLWINLVAFERETAEISRYLVRKYKLKPFDSLHLATAIRMQVDYFNTTDTKMIKKLPQTVSYLPNYPKEVMIQEPFIRGYQPRLF</sequence>
<dbReference type="GeneID" id="88768769"/>
<dbReference type="Pfam" id="PF01850">
    <property type="entry name" value="PIN"/>
    <property type="match status" value="1"/>
</dbReference>
<proteinExistence type="predicted"/>
<evidence type="ECO:0000259" key="1">
    <source>
        <dbReference type="Pfam" id="PF01850"/>
    </source>
</evidence>
<accession>G5JDF9</accession>
<dbReference type="SUPFAM" id="SSF88723">
    <property type="entry name" value="PIN domain-like"/>
    <property type="match status" value="1"/>
</dbReference>
<dbReference type="InterPro" id="IPR029060">
    <property type="entry name" value="PIN-like_dom_sf"/>
</dbReference>
<organism evidence="2 3">
    <name type="scientific">Crocosphaera watsonii WH 0003</name>
    <dbReference type="NCBI Taxonomy" id="423471"/>
    <lineage>
        <taxon>Bacteria</taxon>
        <taxon>Bacillati</taxon>
        <taxon>Cyanobacteriota</taxon>
        <taxon>Cyanophyceae</taxon>
        <taxon>Oscillatoriophycideae</taxon>
        <taxon>Chroococcales</taxon>
        <taxon>Aphanothecaceae</taxon>
        <taxon>Crocosphaera</taxon>
    </lineage>
</organism>
<dbReference type="CDD" id="cd09874">
    <property type="entry name" value="PIN_MT3492-like"/>
    <property type="match status" value="1"/>
</dbReference>
<dbReference type="Proteomes" id="UP000003477">
    <property type="component" value="Unassembled WGS sequence"/>
</dbReference>
<evidence type="ECO:0000313" key="3">
    <source>
        <dbReference type="Proteomes" id="UP000003477"/>
    </source>
</evidence>
<comment type="caution">
    <text evidence="2">The sequence shown here is derived from an EMBL/GenBank/DDBJ whole genome shotgun (WGS) entry which is preliminary data.</text>
</comment>
<dbReference type="RefSeq" id="WP_007313201.1">
    <property type="nucleotide sequence ID" value="NZ_AESD01000847.1"/>
</dbReference>
<protein>
    <recommendedName>
        <fullName evidence="1">PIN domain-containing protein</fullName>
    </recommendedName>
</protein>
<feature type="domain" description="PIN" evidence="1">
    <location>
        <begin position="11"/>
        <end position="130"/>
    </location>
</feature>